<feature type="transmembrane region" description="Helical" evidence="6">
    <location>
        <begin position="337"/>
        <end position="357"/>
    </location>
</feature>
<dbReference type="RefSeq" id="WP_203719020.1">
    <property type="nucleotide sequence ID" value="NZ_BONE01000123.1"/>
</dbReference>
<reference evidence="8 9" key="1">
    <citation type="submission" date="2021-01" db="EMBL/GenBank/DDBJ databases">
        <title>Whole genome shotgun sequence of Asanoa siamensis NBRC 107932.</title>
        <authorList>
            <person name="Komaki H."/>
            <person name="Tamura T."/>
        </authorList>
    </citation>
    <scope>NUCLEOTIDE SEQUENCE [LARGE SCALE GENOMIC DNA]</scope>
    <source>
        <strain evidence="8 9">NBRC 107932</strain>
    </source>
</reference>
<keyword evidence="4 6" id="KW-1133">Transmembrane helix</keyword>
<comment type="caution">
    <text evidence="8">The sequence shown here is derived from an EMBL/GenBank/DDBJ whole genome shotgun (WGS) entry which is preliminary data.</text>
</comment>
<evidence type="ECO:0000313" key="9">
    <source>
        <dbReference type="Proteomes" id="UP000604117"/>
    </source>
</evidence>
<feature type="transmembrane region" description="Helical" evidence="6">
    <location>
        <begin position="200"/>
        <end position="225"/>
    </location>
</feature>
<keyword evidence="5 6" id="KW-0472">Membrane</keyword>
<name>A0ABQ4D4K4_9ACTN</name>
<feature type="transmembrane region" description="Helical" evidence="6">
    <location>
        <begin position="292"/>
        <end position="316"/>
    </location>
</feature>
<organism evidence="8 9">
    <name type="scientific">Asanoa siamensis</name>
    <dbReference type="NCBI Taxonomy" id="926357"/>
    <lineage>
        <taxon>Bacteria</taxon>
        <taxon>Bacillati</taxon>
        <taxon>Actinomycetota</taxon>
        <taxon>Actinomycetes</taxon>
        <taxon>Micromonosporales</taxon>
        <taxon>Micromonosporaceae</taxon>
        <taxon>Asanoa</taxon>
    </lineage>
</organism>
<feature type="transmembrane region" description="Helical" evidence="6">
    <location>
        <begin position="724"/>
        <end position="746"/>
    </location>
</feature>
<keyword evidence="2" id="KW-1003">Cell membrane</keyword>
<feature type="transmembrane region" description="Helical" evidence="6">
    <location>
        <begin position="246"/>
        <end position="272"/>
    </location>
</feature>
<comment type="subcellular location">
    <subcellularLocation>
        <location evidence="1">Cell membrane</location>
        <topology evidence="1">Multi-pass membrane protein</topology>
    </subcellularLocation>
</comment>
<dbReference type="Proteomes" id="UP000604117">
    <property type="component" value="Unassembled WGS sequence"/>
</dbReference>
<protein>
    <recommendedName>
        <fullName evidence="7">ABC3 transporter permease C-terminal domain-containing protein</fullName>
    </recommendedName>
</protein>
<proteinExistence type="predicted"/>
<accession>A0ABQ4D4K4</accession>
<feature type="transmembrane region" description="Helical" evidence="6">
    <location>
        <begin position="628"/>
        <end position="653"/>
    </location>
</feature>
<evidence type="ECO:0000259" key="7">
    <source>
        <dbReference type="Pfam" id="PF02687"/>
    </source>
</evidence>
<evidence type="ECO:0000256" key="4">
    <source>
        <dbReference type="ARBA" id="ARBA00022989"/>
    </source>
</evidence>
<feature type="transmembrane region" description="Helical" evidence="6">
    <location>
        <begin position="363"/>
        <end position="389"/>
    </location>
</feature>
<evidence type="ECO:0000256" key="6">
    <source>
        <dbReference type="SAM" id="Phobius"/>
    </source>
</evidence>
<sequence>MTRWVRLGLRLSLGSGRAGLLRTGLMSTGAALGVFVVLACLATVSVASAQLARAEARTPVHTERAASALHLLDIDDVIGSRPLRRTAVAGVTAGAPRPPGVAAWPRAGEAVVSPALAALLAEGDPRASERFPQQVVGMIDRTGLVAPDELRAYVGTDRQGPLLDNAGGFRGWPVTGFGDELQYAIGSSTAVPDAFTPSRLVAVVFALFVLVPFGVFLGVCARLSATTRDRRIAALRLLGVSARQATVVNAVETGVVAGCGAIVGLLAFLGLARMSEGWHVGRLHWFAADVTVPPSLICLVVGLVVLFAVLVGVLAIGTALAKPVAVRRDAPAPRPSALRAVPLLLSLAAALAATLDLDPDTGILLFTAAVLGTGLSLPFVLPWLGYGLAGLVRRIPRSPVWLELATGRMRHAPGVAPRLVASLTVTVYIVGLALLGTSLFINDRNLRLEPSSGERRMLSLSNGDDRLVEALRTLSDVDVFSVSHVPVRVNGDPSNILVADCADFAKMYVLAAGQSCVDGNVYRLDNGFAGRGVLAADQLVLTSAGVPLPKPAGTLSVRPREDTWSGGLLLVTRRAPAADSLQVDLTSTGVVVPNLDRADQALRIVSSTSPTAVLEGDLGIRQGYDTDLLVTLLVVGLAISFALSVGAFAAAAVDRTMERRRDNATLAVVGVSRRTTTLGEIAFGGLPLAIGLAAATLATLVIAGSLGAVMDAPISVLFTRMSPVLWMTAAALLVGLGLLAVPAWVAQRLTTEYLRRP</sequence>
<evidence type="ECO:0000256" key="2">
    <source>
        <dbReference type="ARBA" id="ARBA00022475"/>
    </source>
</evidence>
<evidence type="ECO:0000256" key="3">
    <source>
        <dbReference type="ARBA" id="ARBA00022692"/>
    </source>
</evidence>
<evidence type="ECO:0000313" key="8">
    <source>
        <dbReference type="EMBL" id="GIF78188.1"/>
    </source>
</evidence>
<gene>
    <name evidence="8" type="ORF">Asi02nite_77060</name>
</gene>
<dbReference type="EMBL" id="BONE01000123">
    <property type="protein sequence ID" value="GIF78188.1"/>
    <property type="molecule type" value="Genomic_DNA"/>
</dbReference>
<keyword evidence="3 6" id="KW-0812">Transmembrane</keyword>
<dbReference type="InterPro" id="IPR003838">
    <property type="entry name" value="ABC3_permease_C"/>
</dbReference>
<feature type="domain" description="ABC3 transporter permease C-terminal" evidence="7">
    <location>
        <begin position="204"/>
        <end position="321"/>
    </location>
</feature>
<evidence type="ECO:0000256" key="5">
    <source>
        <dbReference type="ARBA" id="ARBA00023136"/>
    </source>
</evidence>
<dbReference type="Pfam" id="PF02687">
    <property type="entry name" value="FtsX"/>
    <property type="match status" value="1"/>
</dbReference>
<feature type="transmembrane region" description="Helical" evidence="6">
    <location>
        <begin position="681"/>
        <end position="704"/>
    </location>
</feature>
<evidence type="ECO:0000256" key="1">
    <source>
        <dbReference type="ARBA" id="ARBA00004651"/>
    </source>
</evidence>
<feature type="transmembrane region" description="Helical" evidence="6">
    <location>
        <begin position="419"/>
        <end position="441"/>
    </location>
</feature>
<keyword evidence="9" id="KW-1185">Reference proteome</keyword>